<gene>
    <name evidence="2" type="ORF">SSP24_64670</name>
</gene>
<comment type="caution">
    <text evidence="2">The sequence shown here is derived from an EMBL/GenBank/DDBJ whole genome shotgun (WGS) entry which is preliminary data.</text>
</comment>
<keyword evidence="1" id="KW-0472">Membrane</keyword>
<dbReference type="AlphaFoldDB" id="A0A4Y3VP71"/>
<evidence type="ECO:0008006" key="4">
    <source>
        <dbReference type="Google" id="ProtNLM"/>
    </source>
</evidence>
<organism evidence="2 3">
    <name type="scientific">Streptomyces spinoverrucosus</name>
    <dbReference type="NCBI Taxonomy" id="284043"/>
    <lineage>
        <taxon>Bacteria</taxon>
        <taxon>Bacillati</taxon>
        <taxon>Actinomycetota</taxon>
        <taxon>Actinomycetes</taxon>
        <taxon>Kitasatosporales</taxon>
        <taxon>Streptomycetaceae</taxon>
        <taxon>Streptomyces</taxon>
    </lineage>
</organism>
<keyword evidence="3" id="KW-1185">Reference proteome</keyword>
<keyword evidence="1" id="KW-0812">Transmembrane</keyword>
<proteinExistence type="predicted"/>
<dbReference type="EMBL" id="BJND01000058">
    <property type="protein sequence ID" value="GEC08812.1"/>
    <property type="molecule type" value="Genomic_DNA"/>
</dbReference>
<sequence>MNGLLAELGKRLAERWLSLLVLPGALFLAVLLAGARLGHGDWYDIAALPGRLDRATGTLTGSTAHLLVLLLAFLLAAAACGVVVQALGSLLERLWLAADWPGWPTPTHRLVRRRIARRRSRYDRWRDRVGRARAAQHLDGADPDTAALQVAVARHRLHRVADDRPDRPTWTGDRLRGVESRLRDDLGVDVTVVWPHLWLHVPDTTRAEVTAVRETMTRAATLTGWGLLYVCVAAVWWPGALIPLVVAATGWVRFRAATDAYATLVEAATRLHCRDLAQQLGMGNSGPLTRETGTALTAYLAEGTPPPPALRLPIPQ</sequence>
<reference evidence="2 3" key="1">
    <citation type="submission" date="2019-06" db="EMBL/GenBank/DDBJ databases">
        <title>Whole genome shotgun sequence of Streptomyces spinoverrucosus NBRC 14228.</title>
        <authorList>
            <person name="Hosoyama A."/>
            <person name="Uohara A."/>
            <person name="Ohji S."/>
            <person name="Ichikawa N."/>
        </authorList>
    </citation>
    <scope>NUCLEOTIDE SEQUENCE [LARGE SCALE GENOMIC DNA]</scope>
    <source>
        <strain evidence="2 3">NBRC 14228</strain>
    </source>
</reference>
<evidence type="ECO:0000313" key="3">
    <source>
        <dbReference type="Proteomes" id="UP000317881"/>
    </source>
</evidence>
<feature type="transmembrane region" description="Helical" evidence="1">
    <location>
        <begin position="226"/>
        <end position="252"/>
    </location>
</feature>
<dbReference type="Proteomes" id="UP000317881">
    <property type="component" value="Unassembled WGS sequence"/>
</dbReference>
<evidence type="ECO:0000256" key="1">
    <source>
        <dbReference type="SAM" id="Phobius"/>
    </source>
</evidence>
<evidence type="ECO:0000313" key="2">
    <source>
        <dbReference type="EMBL" id="GEC08812.1"/>
    </source>
</evidence>
<dbReference type="RefSeq" id="WP_167529756.1">
    <property type="nucleotide sequence ID" value="NZ_BJND01000058.1"/>
</dbReference>
<accession>A0A4Y3VP71</accession>
<keyword evidence="1" id="KW-1133">Transmembrane helix</keyword>
<feature type="transmembrane region" description="Helical" evidence="1">
    <location>
        <begin position="64"/>
        <end position="87"/>
    </location>
</feature>
<name>A0A4Y3VP71_9ACTN</name>
<protein>
    <recommendedName>
        <fullName evidence="4">Vegetative cell wall protein gp1</fullName>
    </recommendedName>
</protein>